<evidence type="ECO:0008006" key="5">
    <source>
        <dbReference type="Google" id="ProtNLM"/>
    </source>
</evidence>
<sequence>MTYIPIMPSLFVRQNPLDSVKDTLSSWDKCMAKAYCKKLDRWPVIAAIIVGSLIVLTIVICVARCICCGVEICSCCCKCCSCCCPSGGRDKHKRMKSDPYNQSGYPQSGYPQAAYPPAPGPLHDQYRSHETPAFHPAPSGPKIPIFNPQPSPHNQPKPKPEEPEYAHFDVSSKPTNADSLPPMPSWNESKTIHVEEEVNVPEKPNDVELDRLNHNGSVTGNSMTAAAAVGGYRGSPGPRRSPVQRTQTQDSYGFPAGYQNDSFVNGSPQRGPHTSPPPQNGPYGQQQGNYGQPPARYGDVSPVHSGSPVYGGGGGYAQQDRYYDRGSPAPNYPQQQQQQQQYRQPSPVDSYGQSNPYANAYPARGQDPMSMPAVNNYSVPRSYTPASASREPMNASPSPVQNTEYTPPALPSALTAGQPPSGPPKSDSPAPAYPGQQSYDSSQQANAGPPGGYRAFTPGAQHPGPSRTPANNWV</sequence>
<feature type="compositionally biased region" description="Polar residues" evidence="1">
    <location>
        <begin position="373"/>
        <end position="387"/>
    </location>
</feature>
<dbReference type="PANTHER" id="PTHR40018">
    <property type="entry name" value="[PSI+] INDUCTION PROTEIN 2"/>
    <property type="match status" value="1"/>
</dbReference>
<keyword evidence="2" id="KW-0472">Membrane</keyword>
<feature type="compositionally biased region" description="Polar residues" evidence="1">
    <location>
        <begin position="435"/>
        <end position="446"/>
    </location>
</feature>
<name>A0A9W4UQZ8_9PLEO</name>
<keyword evidence="2" id="KW-0812">Transmembrane</keyword>
<keyword evidence="2" id="KW-1133">Transmembrane helix</keyword>
<feature type="compositionally biased region" description="Basic and acidic residues" evidence="1">
    <location>
        <begin position="203"/>
        <end position="213"/>
    </location>
</feature>
<dbReference type="InterPro" id="IPR037504">
    <property type="entry name" value="PSI_induc_2"/>
</dbReference>
<reference evidence="3" key="1">
    <citation type="submission" date="2023-01" db="EMBL/GenBank/DDBJ databases">
        <authorList>
            <person name="Van Ghelder C."/>
            <person name="Rancurel C."/>
        </authorList>
    </citation>
    <scope>NUCLEOTIDE SEQUENCE</scope>
    <source>
        <strain evidence="3">CNCM I-4278</strain>
    </source>
</reference>
<feature type="compositionally biased region" description="Pro residues" evidence="1">
    <location>
        <begin position="147"/>
        <end position="157"/>
    </location>
</feature>
<accession>A0A9W4UQZ8</accession>
<proteinExistence type="predicted"/>
<comment type="caution">
    <text evidence="3">The sequence shown here is derived from an EMBL/GenBank/DDBJ whole genome shotgun (WGS) entry which is preliminary data.</text>
</comment>
<protein>
    <recommendedName>
        <fullName evidence="5">Fibroin-3 related protein</fullName>
    </recommendedName>
</protein>
<feature type="compositionally biased region" description="Basic and acidic residues" evidence="1">
    <location>
        <begin position="158"/>
        <end position="167"/>
    </location>
</feature>
<evidence type="ECO:0000256" key="1">
    <source>
        <dbReference type="SAM" id="MobiDB-lite"/>
    </source>
</evidence>
<feature type="region of interest" description="Disordered" evidence="1">
    <location>
        <begin position="87"/>
        <end position="474"/>
    </location>
</feature>
<dbReference type="EMBL" id="CAOQHR010000009">
    <property type="protein sequence ID" value="CAI6339386.1"/>
    <property type="molecule type" value="Genomic_DNA"/>
</dbReference>
<dbReference type="PANTHER" id="PTHR40018:SF1">
    <property type="entry name" value="[PSI+] INDUCTION PROTEIN 2"/>
    <property type="match status" value="1"/>
</dbReference>
<feature type="compositionally biased region" description="Polar residues" evidence="1">
    <location>
        <begin position="214"/>
        <end position="224"/>
    </location>
</feature>
<dbReference type="AlphaFoldDB" id="A0A9W4UQZ8"/>
<dbReference type="Proteomes" id="UP001152607">
    <property type="component" value="Unassembled WGS sequence"/>
</dbReference>
<evidence type="ECO:0000313" key="4">
    <source>
        <dbReference type="Proteomes" id="UP001152607"/>
    </source>
</evidence>
<feature type="compositionally biased region" description="Polar residues" evidence="1">
    <location>
        <begin position="259"/>
        <end position="268"/>
    </location>
</feature>
<feature type="transmembrane region" description="Helical" evidence="2">
    <location>
        <begin position="42"/>
        <end position="60"/>
    </location>
</feature>
<organism evidence="3 4">
    <name type="scientific">Periconia digitata</name>
    <dbReference type="NCBI Taxonomy" id="1303443"/>
    <lineage>
        <taxon>Eukaryota</taxon>
        <taxon>Fungi</taxon>
        <taxon>Dikarya</taxon>
        <taxon>Ascomycota</taxon>
        <taxon>Pezizomycotina</taxon>
        <taxon>Dothideomycetes</taxon>
        <taxon>Pleosporomycetidae</taxon>
        <taxon>Pleosporales</taxon>
        <taxon>Massarineae</taxon>
        <taxon>Periconiaceae</taxon>
        <taxon>Periconia</taxon>
    </lineage>
</organism>
<dbReference type="OrthoDB" id="5401332at2759"/>
<feature type="compositionally biased region" description="Low complexity" evidence="1">
    <location>
        <begin position="281"/>
        <end position="308"/>
    </location>
</feature>
<keyword evidence="4" id="KW-1185">Reference proteome</keyword>
<feature type="compositionally biased region" description="Polar residues" evidence="1">
    <location>
        <begin position="395"/>
        <end position="405"/>
    </location>
</feature>
<dbReference type="GO" id="GO:0005935">
    <property type="term" value="C:cellular bud neck"/>
    <property type="evidence" value="ECO:0007669"/>
    <property type="project" value="TreeGrafter"/>
</dbReference>
<gene>
    <name evidence="3" type="ORF">PDIGIT_LOCUS12545</name>
</gene>
<dbReference type="GO" id="GO:0005886">
    <property type="term" value="C:plasma membrane"/>
    <property type="evidence" value="ECO:0007669"/>
    <property type="project" value="TreeGrafter"/>
</dbReference>
<evidence type="ECO:0000313" key="3">
    <source>
        <dbReference type="EMBL" id="CAI6339386.1"/>
    </source>
</evidence>
<evidence type="ECO:0000256" key="2">
    <source>
        <dbReference type="SAM" id="Phobius"/>
    </source>
</evidence>